<dbReference type="Gene3D" id="3.20.20.100">
    <property type="entry name" value="NADP-dependent oxidoreductase domain"/>
    <property type="match status" value="1"/>
</dbReference>
<dbReference type="InterPro" id="IPR023210">
    <property type="entry name" value="NADP_OxRdtase_dom"/>
</dbReference>
<organism evidence="3 4">
    <name type="scientific">Lentzea rhizosphaerae</name>
    <dbReference type="NCBI Taxonomy" id="2041025"/>
    <lineage>
        <taxon>Bacteria</taxon>
        <taxon>Bacillati</taxon>
        <taxon>Actinomycetota</taxon>
        <taxon>Actinomycetes</taxon>
        <taxon>Pseudonocardiales</taxon>
        <taxon>Pseudonocardiaceae</taxon>
        <taxon>Lentzea</taxon>
    </lineage>
</organism>
<dbReference type="InterPro" id="IPR036812">
    <property type="entry name" value="NAD(P)_OxRdtase_dom_sf"/>
</dbReference>
<reference evidence="4" key="1">
    <citation type="journal article" date="2019" name="Int. J. Syst. Evol. Microbiol.">
        <title>The Global Catalogue of Microorganisms (GCM) 10K type strain sequencing project: providing services to taxonomists for standard genome sequencing and annotation.</title>
        <authorList>
            <consortium name="The Broad Institute Genomics Platform"/>
            <consortium name="The Broad Institute Genome Sequencing Center for Infectious Disease"/>
            <person name="Wu L."/>
            <person name="Ma J."/>
        </authorList>
    </citation>
    <scope>NUCLEOTIDE SEQUENCE [LARGE SCALE GENOMIC DNA]</scope>
    <source>
        <strain evidence="4">CGMCC 4.7405</strain>
    </source>
</reference>
<dbReference type="PROSITE" id="PS00062">
    <property type="entry name" value="ALDOKETO_REDUCTASE_2"/>
    <property type="match status" value="1"/>
</dbReference>
<dbReference type="PRINTS" id="PR00069">
    <property type="entry name" value="ALDKETRDTASE"/>
</dbReference>
<dbReference type="RefSeq" id="WP_382376881.1">
    <property type="nucleotide sequence ID" value="NZ_JBHRZI010000023.1"/>
</dbReference>
<dbReference type="InterPro" id="IPR050523">
    <property type="entry name" value="AKR_Detox_Biosynth"/>
</dbReference>
<accession>A0ABV8C085</accession>
<evidence type="ECO:0000313" key="3">
    <source>
        <dbReference type="EMBL" id="MFC3895334.1"/>
    </source>
</evidence>
<evidence type="ECO:0000259" key="2">
    <source>
        <dbReference type="Pfam" id="PF00248"/>
    </source>
</evidence>
<comment type="caution">
    <text evidence="3">The sequence shown here is derived from an EMBL/GenBank/DDBJ whole genome shotgun (WGS) entry which is preliminary data.</text>
</comment>
<name>A0ABV8C085_9PSEU</name>
<dbReference type="PANTHER" id="PTHR43364:SF4">
    <property type="entry name" value="NAD(P)-LINKED OXIDOREDUCTASE SUPERFAMILY PROTEIN"/>
    <property type="match status" value="1"/>
</dbReference>
<proteinExistence type="predicted"/>
<dbReference type="PANTHER" id="PTHR43364">
    <property type="entry name" value="NADH-SPECIFIC METHYLGLYOXAL REDUCTASE-RELATED"/>
    <property type="match status" value="1"/>
</dbReference>
<feature type="domain" description="NADP-dependent oxidoreductase" evidence="2">
    <location>
        <begin position="53"/>
        <end position="315"/>
    </location>
</feature>
<dbReference type="SUPFAM" id="SSF51430">
    <property type="entry name" value="NAD(P)-linked oxidoreductase"/>
    <property type="match status" value="1"/>
</dbReference>
<keyword evidence="4" id="KW-1185">Reference proteome</keyword>
<dbReference type="Proteomes" id="UP001595690">
    <property type="component" value="Unassembled WGS sequence"/>
</dbReference>
<sequence>MTGSSTARELGRTGVKVPPLGVGVMVWGDMTRAPRMNPARNAYGPTSGLGDQREAYQVSLAAGVNLFDTAAMYGNGVSEQRLGELTEGDDHVLVATKFPAEFFSRADSLPETLDASLSRLRRQVIDLYQVHFPVRWMPIPRLMDLMADAVAAGKVRAVGVSNFSADQMRTAHAALAERGIPLASNQVQYSLLHRKPETDGVLAACRELGVTLIAYMPLASGALTGKYDAEHRPAGWRRYRAPFRGKTALAELDRVNAVLRRLAETHGRTPAQMALRWLVQQPGVLPIPGAKNGRQAAENAGTLTFELGDEEIRALSG</sequence>
<dbReference type="CDD" id="cd19093">
    <property type="entry name" value="AKR_AtPLR-like"/>
    <property type="match status" value="1"/>
</dbReference>
<dbReference type="Pfam" id="PF00248">
    <property type="entry name" value="Aldo_ket_red"/>
    <property type="match status" value="1"/>
</dbReference>
<dbReference type="EMBL" id="JBHRZI010000023">
    <property type="protein sequence ID" value="MFC3895334.1"/>
    <property type="molecule type" value="Genomic_DNA"/>
</dbReference>
<gene>
    <name evidence="3" type="ORF">ACFOWZ_27970</name>
</gene>
<evidence type="ECO:0000313" key="4">
    <source>
        <dbReference type="Proteomes" id="UP001595690"/>
    </source>
</evidence>
<dbReference type="InterPro" id="IPR018170">
    <property type="entry name" value="Aldo/ket_reductase_CS"/>
</dbReference>
<keyword evidence="1" id="KW-0560">Oxidoreductase</keyword>
<protein>
    <submittedName>
        <fullName evidence="3">Aldo/keto reductase</fullName>
    </submittedName>
</protein>
<evidence type="ECO:0000256" key="1">
    <source>
        <dbReference type="ARBA" id="ARBA00023002"/>
    </source>
</evidence>
<dbReference type="InterPro" id="IPR020471">
    <property type="entry name" value="AKR"/>
</dbReference>